<feature type="transmembrane region" description="Helical" evidence="1">
    <location>
        <begin position="65"/>
        <end position="82"/>
    </location>
</feature>
<dbReference type="OrthoDB" id="1523857at2"/>
<keyword evidence="3" id="KW-1185">Reference proteome</keyword>
<evidence type="ECO:0000313" key="2">
    <source>
        <dbReference type="EMBL" id="PWN05442.1"/>
    </source>
</evidence>
<comment type="caution">
    <text evidence="2">The sequence shown here is derived from an EMBL/GenBank/DDBJ whole genome shotgun (WGS) entry which is preliminary data.</text>
</comment>
<sequence>MGSKIGFLAGGALAVVAAFSLAFLFQNLWAGFFSAFAVAVLWLWMLDRKMISRLKDTGNRTAVRVILILLTGLMLSLSVIHYQRSEQQNESLTNIRTTIIHSISRMEMEKSLQLVLRHYHSLPAEEQTTLADAFRDLYEERLNDDGSWSPEIPDEDGDLNFTYSIASPDSVVLALTTTFTRGEDPQFLNTNNQTGLYQARAVLTERGVRYEREN</sequence>
<keyword evidence="1" id="KW-1133">Transmembrane helix</keyword>
<dbReference type="Proteomes" id="UP000245533">
    <property type="component" value="Unassembled WGS sequence"/>
</dbReference>
<organism evidence="2 3">
    <name type="scientific">Rhodohalobacter mucosus</name>
    <dbReference type="NCBI Taxonomy" id="2079485"/>
    <lineage>
        <taxon>Bacteria</taxon>
        <taxon>Pseudomonadati</taxon>
        <taxon>Balneolota</taxon>
        <taxon>Balneolia</taxon>
        <taxon>Balneolales</taxon>
        <taxon>Balneolaceae</taxon>
        <taxon>Rhodohalobacter</taxon>
    </lineage>
</organism>
<reference evidence="2 3" key="1">
    <citation type="submission" date="2018-05" db="EMBL/GenBank/DDBJ databases">
        <title>Rhodohalobacter halophilus gen. nov., sp. nov., a moderately halophilic member of the family Balneolaceae.</title>
        <authorList>
            <person name="Liu Z.-W."/>
        </authorList>
    </citation>
    <scope>NUCLEOTIDE SEQUENCE [LARGE SCALE GENOMIC DNA]</scope>
    <source>
        <strain evidence="2 3">8A47</strain>
    </source>
</reference>
<dbReference type="RefSeq" id="WP_109647997.1">
    <property type="nucleotide sequence ID" value="NZ_QGGB01000010.1"/>
</dbReference>
<evidence type="ECO:0000256" key="1">
    <source>
        <dbReference type="SAM" id="Phobius"/>
    </source>
</evidence>
<keyword evidence="1" id="KW-0812">Transmembrane</keyword>
<gene>
    <name evidence="2" type="ORF">DDZ15_15365</name>
</gene>
<feature type="transmembrane region" description="Helical" evidence="1">
    <location>
        <begin position="28"/>
        <end position="45"/>
    </location>
</feature>
<proteinExistence type="predicted"/>
<protein>
    <submittedName>
        <fullName evidence="2">Uncharacterized protein</fullName>
    </submittedName>
</protein>
<evidence type="ECO:0000313" key="3">
    <source>
        <dbReference type="Proteomes" id="UP000245533"/>
    </source>
</evidence>
<keyword evidence="1" id="KW-0472">Membrane</keyword>
<name>A0A316TT62_9BACT</name>
<dbReference type="AlphaFoldDB" id="A0A316TT62"/>
<dbReference type="EMBL" id="QGGB01000010">
    <property type="protein sequence ID" value="PWN05442.1"/>
    <property type="molecule type" value="Genomic_DNA"/>
</dbReference>
<accession>A0A316TT62</accession>